<evidence type="ECO:0000256" key="1">
    <source>
        <dbReference type="SAM" id="Phobius"/>
    </source>
</evidence>
<evidence type="ECO:0000313" key="2">
    <source>
        <dbReference type="EMBL" id="ORV10381.1"/>
    </source>
</evidence>
<dbReference type="EMBL" id="LQOM01000035">
    <property type="protein sequence ID" value="ORV10381.1"/>
    <property type="molecule type" value="Genomic_DNA"/>
</dbReference>
<organism evidence="2 3">
    <name type="scientific">Mycobacterium celatum</name>
    <dbReference type="NCBI Taxonomy" id="28045"/>
    <lineage>
        <taxon>Bacteria</taxon>
        <taxon>Bacillati</taxon>
        <taxon>Actinomycetota</taxon>
        <taxon>Actinomycetes</taxon>
        <taxon>Mycobacteriales</taxon>
        <taxon>Mycobacteriaceae</taxon>
        <taxon>Mycobacterium</taxon>
    </lineage>
</organism>
<keyword evidence="1" id="KW-0472">Membrane</keyword>
<protein>
    <submittedName>
        <fullName evidence="2">Uncharacterized protein</fullName>
    </submittedName>
</protein>
<dbReference type="Proteomes" id="UP000193907">
    <property type="component" value="Unassembled WGS sequence"/>
</dbReference>
<proteinExistence type="predicted"/>
<keyword evidence="3" id="KW-1185">Reference proteome</keyword>
<name>A0A1X1RNN8_MYCCE</name>
<keyword evidence="1" id="KW-1133">Transmembrane helix</keyword>
<dbReference type="AlphaFoldDB" id="A0A1X1RNN8"/>
<reference evidence="2 3" key="1">
    <citation type="submission" date="2016-01" db="EMBL/GenBank/DDBJ databases">
        <title>The new phylogeny of the genus Mycobacterium.</title>
        <authorList>
            <person name="Tarcisio F."/>
            <person name="Conor M."/>
            <person name="Antonella G."/>
            <person name="Elisabetta G."/>
            <person name="Giulia F.S."/>
            <person name="Sara T."/>
            <person name="Anna F."/>
            <person name="Clotilde B."/>
            <person name="Roberto B."/>
            <person name="Veronica D.S."/>
            <person name="Fabio R."/>
            <person name="Monica P."/>
            <person name="Olivier J."/>
            <person name="Enrico T."/>
            <person name="Nicola S."/>
        </authorList>
    </citation>
    <scope>NUCLEOTIDE SEQUENCE [LARGE SCALE GENOMIC DNA]</scope>
    <source>
        <strain evidence="2 3">DSM 44243</strain>
    </source>
</reference>
<comment type="caution">
    <text evidence="2">The sequence shown here is derived from an EMBL/GenBank/DDBJ whole genome shotgun (WGS) entry which is preliminary data.</text>
</comment>
<evidence type="ECO:0000313" key="3">
    <source>
        <dbReference type="Proteomes" id="UP000193907"/>
    </source>
</evidence>
<keyword evidence="1" id="KW-0812">Transmembrane</keyword>
<gene>
    <name evidence="2" type="ORF">AWB95_15985</name>
</gene>
<feature type="transmembrane region" description="Helical" evidence="1">
    <location>
        <begin position="45"/>
        <end position="69"/>
    </location>
</feature>
<sequence length="113" mass="12571">MIGLSIAAAVVAASMLWTGYAHRTHRISWLARAADWMGRKFDNPSWVALPVLVFTTSIICALFGFIWCVSWHIGNGRDPGHPRKRRPPGAVPDNQNRCSICCYRGLWANTSTS</sequence>
<accession>A0A1X1RNN8</accession>
<dbReference type="STRING" id="28045.AWB95_15985"/>